<keyword evidence="3" id="KW-1185">Reference proteome</keyword>
<gene>
    <name evidence="2" type="ORF">RB636_05610</name>
</gene>
<reference evidence="2 3" key="1">
    <citation type="submission" date="2023-08" db="EMBL/GenBank/DDBJ databases">
        <authorList>
            <person name="Sharma P."/>
            <person name="Verma V."/>
            <person name="Mohan M.K."/>
            <person name="Dubey A.K."/>
        </authorList>
    </citation>
    <scope>NUCLEOTIDE SEQUENCE [LARGE SCALE GENOMIC DNA]</scope>
    <source>
        <strain evidence="2 3">ADP4</strain>
    </source>
</reference>
<protein>
    <submittedName>
        <fullName evidence="2">Uncharacterized protein</fullName>
    </submittedName>
</protein>
<accession>A0ABU7WMD8</accession>
<name>A0ABU7WMD8_9ACTN</name>
<feature type="compositionally biased region" description="Polar residues" evidence="1">
    <location>
        <begin position="43"/>
        <end position="52"/>
    </location>
</feature>
<feature type="region of interest" description="Disordered" evidence="1">
    <location>
        <begin position="28"/>
        <end position="56"/>
    </location>
</feature>
<evidence type="ECO:0000256" key="1">
    <source>
        <dbReference type="SAM" id="MobiDB-lite"/>
    </source>
</evidence>
<organism evidence="2 3">
    <name type="scientific">Streptomyces chrestomyceticus</name>
    <dbReference type="NCBI Taxonomy" id="68185"/>
    <lineage>
        <taxon>Bacteria</taxon>
        <taxon>Bacillati</taxon>
        <taxon>Actinomycetota</taxon>
        <taxon>Actinomycetes</taxon>
        <taxon>Kitasatosporales</taxon>
        <taxon>Streptomycetaceae</taxon>
        <taxon>Streptomyces</taxon>
    </lineage>
</organism>
<evidence type="ECO:0000313" key="2">
    <source>
        <dbReference type="EMBL" id="MEF3112680.1"/>
    </source>
</evidence>
<dbReference type="RefSeq" id="WP_331785581.1">
    <property type="nucleotide sequence ID" value="NZ_JAVFKM010000002.1"/>
</dbReference>
<evidence type="ECO:0000313" key="3">
    <source>
        <dbReference type="Proteomes" id="UP001348265"/>
    </source>
</evidence>
<dbReference type="Proteomes" id="UP001348265">
    <property type="component" value="Unassembled WGS sequence"/>
</dbReference>
<sequence length="136" mass="15199">MSRKSEPDQLSSREHLTRLMRSRGSDGVLFLRTSGDSDAVPSLSRSKGTAMTTPPAATRLEIQLTGIRAHFAECVTEVDEEACGERSACWDNPMQSNTWIRAHGAETGHKRFTRHTEESVSIFTAPTGRQRQRLRN</sequence>
<proteinExistence type="predicted"/>
<dbReference type="EMBL" id="JAVFKM010000002">
    <property type="protein sequence ID" value="MEF3112680.1"/>
    <property type="molecule type" value="Genomic_DNA"/>
</dbReference>
<comment type="caution">
    <text evidence="2">The sequence shown here is derived from an EMBL/GenBank/DDBJ whole genome shotgun (WGS) entry which is preliminary data.</text>
</comment>